<dbReference type="OrthoDB" id="4127516at2"/>
<reference evidence="1 2" key="1">
    <citation type="submission" date="2016-06" db="EMBL/GenBank/DDBJ databases">
        <authorList>
            <person name="Olsen C.W."/>
            <person name="Carey S."/>
            <person name="Hinshaw L."/>
            <person name="Karasin A.I."/>
        </authorList>
    </citation>
    <scope>NUCLEOTIDE SEQUENCE [LARGE SCALE GENOMIC DNA]</scope>
    <source>
        <strain evidence="1 2">LZ-22</strain>
    </source>
</reference>
<organism evidence="1 2">
    <name type="scientific">Raineyella antarctica</name>
    <dbReference type="NCBI Taxonomy" id="1577474"/>
    <lineage>
        <taxon>Bacteria</taxon>
        <taxon>Bacillati</taxon>
        <taxon>Actinomycetota</taxon>
        <taxon>Actinomycetes</taxon>
        <taxon>Propionibacteriales</taxon>
        <taxon>Propionibacteriaceae</taxon>
        <taxon>Raineyella</taxon>
    </lineage>
</organism>
<keyword evidence="2" id="KW-1185">Reference proteome</keyword>
<protein>
    <submittedName>
        <fullName evidence="1">Uncharacterized protein</fullName>
    </submittedName>
</protein>
<evidence type="ECO:0000313" key="2">
    <source>
        <dbReference type="Proteomes" id="UP000199086"/>
    </source>
</evidence>
<evidence type="ECO:0000313" key="1">
    <source>
        <dbReference type="EMBL" id="SDB87152.1"/>
    </source>
</evidence>
<dbReference type="AlphaFoldDB" id="A0A1G6GYP8"/>
<proteinExistence type="predicted"/>
<dbReference type="Proteomes" id="UP000199086">
    <property type="component" value="Unassembled WGS sequence"/>
</dbReference>
<dbReference type="RefSeq" id="WP_092610106.1">
    <property type="nucleotide sequence ID" value="NZ_FMYF01000005.1"/>
</dbReference>
<accession>A0A1G6GYP8</accession>
<name>A0A1G6GYP8_9ACTN</name>
<sequence length="197" mass="21565">MTSENTDTSLAASAPGSPWHAVGDYSFDWPEVTLPFQREWAAAIDSDFPADGDITCDPRTFMPLENAIVARLAVSAADPEAARLALDAAASRFYLVDVEGREYTSDELDEAAAEDEVYTVSYVSDAEIIDGTAVITNIDTDGEHHPWMFRTFLRIVAEELRRAGAVPARISPPRTPELQEWLASRGTAFPTDAELAR</sequence>
<gene>
    <name evidence="1" type="ORF">GA0111570_105300</name>
</gene>
<dbReference type="EMBL" id="FMYF01000005">
    <property type="protein sequence ID" value="SDB87152.1"/>
    <property type="molecule type" value="Genomic_DNA"/>
</dbReference>